<dbReference type="NCBIfam" id="TIGR01509">
    <property type="entry name" value="HAD-SF-IA-v3"/>
    <property type="match status" value="1"/>
</dbReference>
<dbReference type="Pfam" id="PF00702">
    <property type="entry name" value="Hydrolase"/>
    <property type="match status" value="1"/>
</dbReference>
<sequence length="133" mass="14593">RDDWLRARRESIAPDAAMLDLAAQVGCQAPIAMLTNNGPLLRDGFADVFPQAAALFGERAFFSSQLESTKEKPEIFRLILTELGGKPNSTLFIDDTPSYIASARMAALLTHQFRGIHNLRDVLLTYGISMGPV</sequence>
<dbReference type="EMBL" id="UINC01118051">
    <property type="protein sequence ID" value="SVC90918.1"/>
    <property type="molecule type" value="Genomic_DNA"/>
</dbReference>
<name>A0A382R1G2_9ZZZZ</name>
<dbReference type="InterPro" id="IPR036412">
    <property type="entry name" value="HAD-like_sf"/>
</dbReference>
<evidence type="ECO:0008006" key="2">
    <source>
        <dbReference type="Google" id="ProtNLM"/>
    </source>
</evidence>
<dbReference type="SUPFAM" id="SSF56784">
    <property type="entry name" value="HAD-like"/>
    <property type="match status" value="1"/>
</dbReference>
<feature type="non-terminal residue" evidence="1">
    <location>
        <position position="1"/>
    </location>
</feature>
<protein>
    <recommendedName>
        <fullName evidence="2">FCP1 homology domain-containing protein</fullName>
    </recommendedName>
</protein>
<dbReference type="InterPro" id="IPR023214">
    <property type="entry name" value="HAD_sf"/>
</dbReference>
<dbReference type="Gene3D" id="3.40.50.1000">
    <property type="entry name" value="HAD superfamily/HAD-like"/>
    <property type="match status" value="1"/>
</dbReference>
<reference evidence="1" key="1">
    <citation type="submission" date="2018-05" db="EMBL/GenBank/DDBJ databases">
        <authorList>
            <person name="Lanie J.A."/>
            <person name="Ng W.-L."/>
            <person name="Kazmierczak K.M."/>
            <person name="Andrzejewski T.M."/>
            <person name="Davidsen T.M."/>
            <person name="Wayne K.J."/>
            <person name="Tettelin H."/>
            <person name="Glass J.I."/>
            <person name="Rusch D."/>
            <person name="Podicherti R."/>
            <person name="Tsui H.-C.T."/>
            <person name="Winkler M.E."/>
        </authorList>
    </citation>
    <scope>NUCLEOTIDE SEQUENCE</scope>
</reference>
<organism evidence="1">
    <name type="scientific">marine metagenome</name>
    <dbReference type="NCBI Taxonomy" id="408172"/>
    <lineage>
        <taxon>unclassified sequences</taxon>
        <taxon>metagenomes</taxon>
        <taxon>ecological metagenomes</taxon>
    </lineage>
</organism>
<dbReference type="InterPro" id="IPR006439">
    <property type="entry name" value="HAD-SF_hydro_IA"/>
</dbReference>
<accession>A0A382R1G2</accession>
<gene>
    <name evidence="1" type="ORF">METZ01_LOCUS343772</name>
</gene>
<proteinExistence type="predicted"/>
<dbReference type="AlphaFoldDB" id="A0A382R1G2"/>
<evidence type="ECO:0000313" key="1">
    <source>
        <dbReference type="EMBL" id="SVC90918.1"/>
    </source>
</evidence>